<evidence type="ECO:0000256" key="2">
    <source>
        <dbReference type="SAM" id="SignalP"/>
    </source>
</evidence>
<dbReference type="EMBL" id="AZHD01000001">
    <property type="protein sequence ID" value="OAA68675.1"/>
    <property type="molecule type" value="Genomic_DNA"/>
</dbReference>
<feature type="chain" id="PRO_5007895297" description="GPI anchored protein" evidence="2">
    <location>
        <begin position="28"/>
        <end position="507"/>
    </location>
</feature>
<proteinExistence type="predicted"/>
<evidence type="ECO:0008006" key="5">
    <source>
        <dbReference type="Google" id="ProtNLM"/>
    </source>
</evidence>
<reference evidence="3 4" key="1">
    <citation type="journal article" date="2016" name="Genome Biol. Evol.">
        <title>Divergent and convergent evolution of fungal pathogenicity.</title>
        <authorList>
            <person name="Shang Y."/>
            <person name="Xiao G."/>
            <person name="Zheng P."/>
            <person name="Cen K."/>
            <person name="Zhan S."/>
            <person name="Wang C."/>
        </authorList>
    </citation>
    <scope>NUCLEOTIDE SEQUENCE [LARGE SCALE GENOMIC DNA]</scope>
    <source>
        <strain evidence="3 4">RCEF 264</strain>
    </source>
</reference>
<protein>
    <recommendedName>
        <fullName evidence="5">GPI anchored protein</fullName>
    </recommendedName>
</protein>
<dbReference type="STRING" id="1081102.A0A168AFL7"/>
<evidence type="ECO:0000313" key="3">
    <source>
        <dbReference type="EMBL" id="OAA68675.1"/>
    </source>
</evidence>
<comment type="caution">
    <text evidence="3">The sequence shown here is derived from an EMBL/GenBank/DDBJ whole genome shotgun (WGS) entry which is preliminary data.</text>
</comment>
<sequence length="507" mass="52044">MLFRQALLGLPTTLSLLVLMQTGDVLAQKQQKQQQQQQQQQILPLAVRKMSLDESEKFFPERYYAFASSSDETEFAETENNDDIETHGLLTVSSLFSFGRRSPSTRPSRRAGDHDDGRWPLAVRTPTSERRDTPPPDNNTTEAAQDVPFPPSYLPPFSVHQEDRPAAAAASDDEFAWELFRRAADALARLQRRQWGCPTGTTSCEAIGYPYSCCTNGETCYKVEDKGLGPVGCCPSGSTCGGAVLSCPSDSTACPSDLGGGCCIAGYVCAGVGCVRSASASVGSTTSTTTTTSTSVGPTGQPSTVVVTVVITETPGGGLTTRTTTITTEASSLGGTTTTTTTGSSSGTSGGVAPVKPTLTTTQSLPPGFCPTGYYACVASAGGGCCQTGRDCHTTNCPPAAAQSTIVNSNGVTVVVPAAAAAAATSAATCAGGWFLCPDSAGPVAGCCPSGYGCGTASCTLTDSASASSTGEVQKVLPGTSSAAALAAGGRVWWWALVFSLLAVHLR</sequence>
<feature type="signal peptide" evidence="2">
    <location>
        <begin position="1"/>
        <end position="27"/>
    </location>
</feature>
<keyword evidence="4" id="KW-1185">Reference proteome</keyword>
<name>A0A168AFL7_9HYPO</name>
<dbReference type="AlphaFoldDB" id="A0A168AFL7"/>
<keyword evidence="2" id="KW-0732">Signal</keyword>
<dbReference type="OrthoDB" id="2426396at2759"/>
<evidence type="ECO:0000313" key="4">
    <source>
        <dbReference type="Proteomes" id="UP000076874"/>
    </source>
</evidence>
<feature type="region of interest" description="Disordered" evidence="1">
    <location>
        <begin position="99"/>
        <end position="166"/>
    </location>
</feature>
<dbReference type="PANTHER" id="PTHR39599">
    <property type="entry name" value="GPI-ANCHORED PROTEIN (EUROFUNG)-RELATED-RELATED"/>
    <property type="match status" value="1"/>
</dbReference>
<gene>
    <name evidence="3" type="ORF">SPI_00870</name>
</gene>
<feature type="region of interest" description="Disordered" evidence="1">
    <location>
        <begin position="282"/>
        <end position="301"/>
    </location>
</feature>
<evidence type="ECO:0000256" key="1">
    <source>
        <dbReference type="SAM" id="MobiDB-lite"/>
    </source>
</evidence>
<feature type="region of interest" description="Disordered" evidence="1">
    <location>
        <begin position="328"/>
        <end position="352"/>
    </location>
</feature>
<dbReference type="Proteomes" id="UP000076874">
    <property type="component" value="Unassembled WGS sequence"/>
</dbReference>
<accession>A0A168AFL7</accession>
<feature type="compositionally biased region" description="Low complexity" evidence="1">
    <location>
        <begin position="328"/>
        <end position="347"/>
    </location>
</feature>
<organism evidence="3 4">
    <name type="scientific">Niveomyces insectorum RCEF 264</name>
    <dbReference type="NCBI Taxonomy" id="1081102"/>
    <lineage>
        <taxon>Eukaryota</taxon>
        <taxon>Fungi</taxon>
        <taxon>Dikarya</taxon>
        <taxon>Ascomycota</taxon>
        <taxon>Pezizomycotina</taxon>
        <taxon>Sordariomycetes</taxon>
        <taxon>Hypocreomycetidae</taxon>
        <taxon>Hypocreales</taxon>
        <taxon>Cordycipitaceae</taxon>
        <taxon>Niveomyces</taxon>
    </lineage>
</organism>
<dbReference type="PANTHER" id="PTHR39599:SF2">
    <property type="entry name" value="ANCHORED PROTEIN, PUTATIVE (AFU_ORTHOLOGUE AFUA_1G09650)-RELATED"/>
    <property type="match status" value="1"/>
</dbReference>